<dbReference type="GO" id="GO:0016197">
    <property type="term" value="P:endosomal transport"/>
    <property type="evidence" value="ECO:0007669"/>
    <property type="project" value="TreeGrafter"/>
</dbReference>
<dbReference type="AlphaFoldDB" id="A0A979FF84"/>
<gene>
    <name evidence="3" type="primary">LOC108679044</name>
</gene>
<dbReference type="InterPro" id="IPR053202">
    <property type="entry name" value="EGF_Rcpt_Signaling_Reg"/>
</dbReference>
<keyword evidence="2" id="KW-1185">Reference proteome</keyword>
<dbReference type="OrthoDB" id="6357215at2759"/>
<dbReference type="PANTHER" id="PTHR34009">
    <property type="entry name" value="PROTEIN STAR"/>
    <property type="match status" value="1"/>
</dbReference>
<feature type="domain" description="Methyltransferase FkbM" evidence="1">
    <location>
        <begin position="29"/>
        <end position="119"/>
    </location>
</feature>
<accession>A0A979FF84</accession>
<protein>
    <submittedName>
        <fullName evidence="3">Uncharacterized protein LOC108679044 isoform X1</fullName>
    </submittedName>
</protein>
<dbReference type="Proteomes" id="UP000694843">
    <property type="component" value="Unplaced"/>
</dbReference>
<dbReference type="GO" id="GO:0031902">
    <property type="term" value="C:late endosome membrane"/>
    <property type="evidence" value="ECO:0007669"/>
    <property type="project" value="TreeGrafter"/>
</dbReference>
<evidence type="ECO:0000313" key="3">
    <source>
        <dbReference type="RefSeq" id="XP_047735559.1"/>
    </source>
</evidence>
<dbReference type="RefSeq" id="XP_047735559.1">
    <property type="nucleotide sequence ID" value="XM_047879603.1"/>
</dbReference>
<name>A0A979FF84_HYAAZ</name>
<dbReference type="Pfam" id="PF05050">
    <property type="entry name" value="Methyltransf_21"/>
    <property type="match status" value="1"/>
</dbReference>
<evidence type="ECO:0000313" key="2">
    <source>
        <dbReference type="Proteomes" id="UP000694843"/>
    </source>
</evidence>
<organism evidence="2 3">
    <name type="scientific">Hyalella azteca</name>
    <name type="common">Amphipod</name>
    <dbReference type="NCBI Taxonomy" id="294128"/>
    <lineage>
        <taxon>Eukaryota</taxon>
        <taxon>Metazoa</taxon>
        <taxon>Ecdysozoa</taxon>
        <taxon>Arthropoda</taxon>
        <taxon>Crustacea</taxon>
        <taxon>Multicrustacea</taxon>
        <taxon>Malacostraca</taxon>
        <taxon>Eumalacostraca</taxon>
        <taxon>Peracarida</taxon>
        <taxon>Amphipoda</taxon>
        <taxon>Senticaudata</taxon>
        <taxon>Talitrida</taxon>
        <taxon>Talitroidea</taxon>
        <taxon>Hyalellidae</taxon>
        <taxon>Hyalella</taxon>
    </lineage>
</organism>
<sequence>MSANVAIEYESPGCSPKDRVLCILQSRTSKERLHQHDASYESVQCFPLASLLLALNYTKIDYFSLDVEDVEDAILDNFPFDRITVDLWYIEHRYPNTSINEMGPGVDPVFVSKFEKRGYTFVPTAADYVFIHNDSEYMTMAVYPKTVVTRVVTVIKEVFTEVPII</sequence>
<dbReference type="GO" id="GO:0005886">
    <property type="term" value="C:plasma membrane"/>
    <property type="evidence" value="ECO:0007669"/>
    <property type="project" value="TreeGrafter"/>
</dbReference>
<dbReference type="GO" id="GO:0005794">
    <property type="term" value="C:Golgi apparatus"/>
    <property type="evidence" value="ECO:0007669"/>
    <property type="project" value="TreeGrafter"/>
</dbReference>
<dbReference type="GO" id="GO:0006888">
    <property type="term" value="P:endoplasmic reticulum to Golgi vesicle-mediated transport"/>
    <property type="evidence" value="ECO:0007669"/>
    <property type="project" value="TreeGrafter"/>
</dbReference>
<dbReference type="InterPro" id="IPR006342">
    <property type="entry name" value="FkbM_mtfrase"/>
</dbReference>
<reference evidence="3" key="1">
    <citation type="submission" date="2025-08" db="UniProtKB">
        <authorList>
            <consortium name="RefSeq"/>
        </authorList>
    </citation>
    <scope>IDENTIFICATION</scope>
    <source>
        <tissue evidence="3">Whole organism</tissue>
    </source>
</reference>
<dbReference type="GO" id="GO:0005789">
    <property type="term" value="C:endoplasmic reticulum membrane"/>
    <property type="evidence" value="ECO:0007669"/>
    <property type="project" value="TreeGrafter"/>
</dbReference>
<proteinExistence type="predicted"/>
<dbReference type="GeneID" id="108679044"/>
<dbReference type="PANTHER" id="PTHR34009:SF2">
    <property type="entry name" value="PROTEIN STAR"/>
    <property type="match status" value="1"/>
</dbReference>
<evidence type="ECO:0000259" key="1">
    <source>
        <dbReference type="Pfam" id="PF05050"/>
    </source>
</evidence>